<evidence type="ECO:0000256" key="3">
    <source>
        <dbReference type="ARBA" id="ARBA00022833"/>
    </source>
</evidence>
<accession>A0A371E6S8</accession>
<dbReference type="SUPFAM" id="SSF50129">
    <property type="entry name" value="GroES-like"/>
    <property type="match status" value="1"/>
</dbReference>
<evidence type="ECO:0000313" key="5">
    <source>
        <dbReference type="EMBL" id="RDX61717.1"/>
    </source>
</evidence>
<dbReference type="Proteomes" id="UP000257109">
    <property type="component" value="Unassembled WGS sequence"/>
</dbReference>
<dbReference type="InterPro" id="IPR047109">
    <property type="entry name" value="CAD-like"/>
</dbReference>
<dbReference type="PANTHER" id="PTHR42683">
    <property type="entry name" value="ALDEHYDE REDUCTASE"/>
    <property type="match status" value="1"/>
</dbReference>
<dbReference type="AlphaFoldDB" id="A0A371E6S8"/>
<name>A0A371E6S8_MUCPR</name>
<sequence length="119" mass="13731">GTQRERCDIQSTKDVAFKVLYCGICHSYLHGVKNEWGTATYPMVLGYYASHYFQLTSTKFSLWSRNKFSLSLWYRNRCLSGHSCYHWEKLCSFCISILSQSCILPHPILILHGGEVKQG</sequence>
<organism evidence="5 6">
    <name type="scientific">Mucuna pruriens</name>
    <name type="common">Velvet bean</name>
    <name type="synonym">Dolichos pruriens</name>
    <dbReference type="NCBI Taxonomy" id="157652"/>
    <lineage>
        <taxon>Eukaryota</taxon>
        <taxon>Viridiplantae</taxon>
        <taxon>Streptophyta</taxon>
        <taxon>Embryophyta</taxon>
        <taxon>Tracheophyta</taxon>
        <taxon>Spermatophyta</taxon>
        <taxon>Magnoliopsida</taxon>
        <taxon>eudicotyledons</taxon>
        <taxon>Gunneridae</taxon>
        <taxon>Pentapetalae</taxon>
        <taxon>rosids</taxon>
        <taxon>fabids</taxon>
        <taxon>Fabales</taxon>
        <taxon>Fabaceae</taxon>
        <taxon>Papilionoideae</taxon>
        <taxon>50 kb inversion clade</taxon>
        <taxon>NPAAA clade</taxon>
        <taxon>indigoferoid/millettioid clade</taxon>
        <taxon>Phaseoleae</taxon>
        <taxon>Mucuna</taxon>
    </lineage>
</organism>
<dbReference type="STRING" id="157652.A0A371E6S8"/>
<keyword evidence="4" id="KW-0560">Oxidoreductase</keyword>
<reference evidence="5" key="1">
    <citation type="submission" date="2018-05" db="EMBL/GenBank/DDBJ databases">
        <title>Draft genome of Mucuna pruriens seed.</title>
        <authorList>
            <person name="Nnadi N.E."/>
            <person name="Vos R."/>
            <person name="Hasami M.H."/>
            <person name="Devisetty U.K."/>
            <person name="Aguiy J.C."/>
        </authorList>
    </citation>
    <scope>NUCLEOTIDE SEQUENCE [LARGE SCALE GENOMIC DNA]</scope>
    <source>
        <strain evidence="5">JCA_2017</strain>
    </source>
</reference>
<evidence type="ECO:0000256" key="4">
    <source>
        <dbReference type="ARBA" id="ARBA00023002"/>
    </source>
</evidence>
<evidence type="ECO:0000256" key="1">
    <source>
        <dbReference type="ARBA" id="ARBA00008072"/>
    </source>
</evidence>
<keyword evidence="6" id="KW-1185">Reference proteome</keyword>
<dbReference type="EMBL" id="QJKJ01015969">
    <property type="protein sequence ID" value="RDX61717.1"/>
    <property type="molecule type" value="Genomic_DNA"/>
</dbReference>
<keyword evidence="3" id="KW-0862">Zinc</keyword>
<gene>
    <name evidence="5" type="primary">CAD</name>
    <name evidence="5" type="ORF">CR513_60033</name>
</gene>
<dbReference type="OrthoDB" id="969899at2759"/>
<dbReference type="GO" id="GO:0016616">
    <property type="term" value="F:oxidoreductase activity, acting on the CH-OH group of donors, NAD or NADP as acceptor"/>
    <property type="evidence" value="ECO:0007669"/>
    <property type="project" value="InterPro"/>
</dbReference>
<comment type="similarity">
    <text evidence="1">Belongs to the zinc-containing alcohol dehydrogenase family.</text>
</comment>
<feature type="non-terminal residue" evidence="5">
    <location>
        <position position="1"/>
    </location>
</feature>
<evidence type="ECO:0000313" key="6">
    <source>
        <dbReference type="Proteomes" id="UP000257109"/>
    </source>
</evidence>
<comment type="caution">
    <text evidence="5">The sequence shown here is derived from an EMBL/GenBank/DDBJ whole genome shotgun (WGS) entry which is preliminary data.</text>
</comment>
<dbReference type="Gene3D" id="3.90.180.10">
    <property type="entry name" value="Medium-chain alcohol dehydrogenases, catalytic domain"/>
    <property type="match status" value="1"/>
</dbReference>
<proteinExistence type="inferred from homology"/>
<protein>
    <submittedName>
        <fullName evidence="5">Mannitol dehydrogenase</fullName>
    </submittedName>
</protein>
<dbReference type="GO" id="GO:0046872">
    <property type="term" value="F:metal ion binding"/>
    <property type="evidence" value="ECO:0007669"/>
    <property type="project" value="UniProtKB-KW"/>
</dbReference>
<evidence type="ECO:0000256" key="2">
    <source>
        <dbReference type="ARBA" id="ARBA00022723"/>
    </source>
</evidence>
<dbReference type="InterPro" id="IPR011032">
    <property type="entry name" value="GroES-like_sf"/>
</dbReference>
<keyword evidence="2" id="KW-0479">Metal-binding</keyword>